<accession>A0A4P9WGR8</accession>
<dbReference type="Proteomes" id="UP000269721">
    <property type="component" value="Unassembled WGS sequence"/>
</dbReference>
<evidence type="ECO:0000313" key="3">
    <source>
        <dbReference type="Proteomes" id="UP000269721"/>
    </source>
</evidence>
<dbReference type="AlphaFoldDB" id="A0A4P9WGR8"/>
<protein>
    <submittedName>
        <fullName evidence="2">Uncharacterized protein</fullName>
    </submittedName>
</protein>
<dbReference type="EMBL" id="KZ995020">
    <property type="protein sequence ID" value="RKO91542.1"/>
    <property type="molecule type" value="Genomic_DNA"/>
</dbReference>
<evidence type="ECO:0000313" key="2">
    <source>
        <dbReference type="EMBL" id="RKO91542.1"/>
    </source>
</evidence>
<organism evidence="2 3">
    <name type="scientific">Blyttiomyces helicus</name>
    <dbReference type="NCBI Taxonomy" id="388810"/>
    <lineage>
        <taxon>Eukaryota</taxon>
        <taxon>Fungi</taxon>
        <taxon>Fungi incertae sedis</taxon>
        <taxon>Chytridiomycota</taxon>
        <taxon>Chytridiomycota incertae sedis</taxon>
        <taxon>Chytridiomycetes</taxon>
        <taxon>Chytridiomycetes incertae sedis</taxon>
        <taxon>Blyttiomyces</taxon>
    </lineage>
</organism>
<sequence length="387" mass="42332">MPAIDQLPDIVDRRVVEASNIDCIRCRKPGVDEEADGVPAVPRDGDGDGRRGPLLFLINVGLEWLGVQRVKPLGLIHTLRRQELELFVPLTNIPPLARRADSCEKLEGVQVETVERAVYLAHAACRRGYTFGAQPSGAGRRRRALGDTRRFVRRAQSGGGKTNDMGSAGQPTEGIRGGGVEVGGGERRERERRRYFLIEGSWSLRYGYGSSILFGQPARGDQDGDGHAGGGENPDGMPFGGKQAMGSFEVRPVCWFFPRDSMINKRTSLVGLILLAGGRICAVEMRGRGERRDRRLLEQKIRPAAKPMSGCPANLETQPRRRRQLAKLKRGVACALRTYPSLDPSITIHSSACGRRQNLISALLTSPFSTVKGATISPANDRACQEK</sequence>
<name>A0A4P9WGR8_9FUNG</name>
<proteinExistence type="predicted"/>
<evidence type="ECO:0000256" key="1">
    <source>
        <dbReference type="SAM" id="MobiDB-lite"/>
    </source>
</evidence>
<keyword evidence="3" id="KW-1185">Reference proteome</keyword>
<feature type="region of interest" description="Disordered" evidence="1">
    <location>
        <begin position="135"/>
        <end position="186"/>
    </location>
</feature>
<gene>
    <name evidence="2" type="ORF">BDK51DRAFT_45559</name>
</gene>
<reference evidence="3" key="1">
    <citation type="journal article" date="2018" name="Nat. Microbiol.">
        <title>Leveraging single-cell genomics to expand the fungal tree of life.</title>
        <authorList>
            <person name="Ahrendt S.R."/>
            <person name="Quandt C.A."/>
            <person name="Ciobanu D."/>
            <person name="Clum A."/>
            <person name="Salamov A."/>
            <person name="Andreopoulos B."/>
            <person name="Cheng J.F."/>
            <person name="Woyke T."/>
            <person name="Pelin A."/>
            <person name="Henrissat B."/>
            <person name="Reynolds N.K."/>
            <person name="Benny G.L."/>
            <person name="Smith M.E."/>
            <person name="James T.Y."/>
            <person name="Grigoriev I.V."/>
        </authorList>
    </citation>
    <scope>NUCLEOTIDE SEQUENCE [LARGE SCALE GENOMIC DNA]</scope>
</reference>
<feature type="region of interest" description="Disordered" evidence="1">
    <location>
        <begin position="216"/>
        <end position="243"/>
    </location>
</feature>